<keyword evidence="7" id="KW-0333">Golgi apparatus</keyword>
<dbReference type="Ensembl" id="ENSBMST00010032237.1">
    <property type="protein sequence ID" value="ENSBMSP00010029286.1"/>
    <property type="gene ID" value="ENSBMSG00010021237.1"/>
</dbReference>
<evidence type="ECO:0000256" key="9">
    <source>
        <dbReference type="ARBA" id="ARBA00023157"/>
    </source>
</evidence>
<dbReference type="GeneTree" id="ENSGT00940000162249"/>
<dbReference type="Pfam" id="PF00685">
    <property type="entry name" value="Sulfotransfer_1"/>
    <property type="match status" value="1"/>
</dbReference>
<feature type="active site" description="For sulfotransferase activity" evidence="11">
    <location>
        <position position="162"/>
    </location>
</feature>
<keyword evidence="6" id="KW-1133">Transmembrane helix</keyword>
<feature type="binding site" evidence="12">
    <location>
        <position position="250"/>
    </location>
    <ligand>
        <name>3'-phosphoadenylyl sulfate</name>
        <dbReference type="ChEBI" id="CHEBI:58339"/>
    </ligand>
</feature>
<dbReference type="InterPro" id="IPR000863">
    <property type="entry name" value="Sulfotransferase_dom"/>
</dbReference>
<proteinExistence type="inferred from homology"/>
<evidence type="ECO:0000256" key="4">
    <source>
        <dbReference type="ARBA" id="ARBA00022692"/>
    </source>
</evidence>
<feature type="binding site" evidence="12">
    <location>
        <position position="242"/>
    </location>
    <ligand>
        <name>3'-phosphoadenylyl sulfate</name>
        <dbReference type="ChEBI" id="CHEBI:58339"/>
    </ligand>
</feature>
<accession>A0A8C0I6U1</accession>
<evidence type="ECO:0000256" key="1">
    <source>
        <dbReference type="ARBA" id="ARBA00004323"/>
    </source>
</evidence>
<dbReference type="OMA" id="YDYGLEW"/>
<dbReference type="InterPro" id="IPR027417">
    <property type="entry name" value="P-loop_NTPase"/>
</dbReference>
<dbReference type="Gene3D" id="3.40.50.300">
    <property type="entry name" value="P-loop containing nucleotide triphosphate hydrolases"/>
    <property type="match status" value="1"/>
</dbReference>
<evidence type="ECO:0000256" key="11">
    <source>
        <dbReference type="PIRSR" id="PIRSR637359-1"/>
    </source>
</evidence>
<dbReference type="SUPFAM" id="SSF52540">
    <property type="entry name" value="P-loop containing nucleoside triphosphate hydrolases"/>
    <property type="match status" value="1"/>
</dbReference>
<feature type="domain" description="Sulfotransferase" evidence="16">
    <location>
        <begin position="153"/>
        <end position="392"/>
    </location>
</feature>
<evidence type="ECO:0000256" key="15">
    <source>
        <dbReference type="SAM" id="MobiDB-lite"/>
    </source>
</evidence>
<dbReference type="EC" id="2.8.2.-" evidence="14"/>
<dbReference type="InterPro" id="IPR037359">
    <property type="entry name" value="NST/OST"/>
</dbReference>
<reference evidence="17" key="1">
    <citation type="submission" date="2023-09" db="UniProtKB">
        <authorList>
            <consortium name="Ensembl"/>
        </authorList>
    </citation>
    <scope>IDENTIFICATION</scope>
</reference>
<dbReference type="GO" id="GO:0001658">
    <property type="term" value="P:branching involved in ureteric bud morphogenesis"/>
    <property type="evidence" value="ECO:0007669"/>
    <property type="project" value="Ensembl"/>
</dbReference>
<evidence type="ECO:0000256" key="12">
    <source>
        <dbReference type="PIRSR" id="PIRSR637359-2"/>
    </source>
</evidence>
<keyword evidence="10" id="KW-0325">Glycoprotein</keyword>
<feature type="disulfide bond" evidence="13">
    <location>
        <begin position="350"/>
        <end position="362"/>
    </location>
</feature>
<evidence type="ECO:0000256" key="2">
    <source>
        <dbReference type="ARBA" id="ARBA00005771"/>
    </source>
</evidence>
<name>A0A8C0I6U1_BALMU</name>
<feature type="region of interest" description="Disordered" evidence="15">
    <location>
        <begin position="62"/>
        <end position="81"/>
    </location>
</feature>
<dbReference type="FunFam" id="3.40.50.300:FF:000194">
    <property type="entry name" value="Sulfotransferase"/>
    <property type="match status" value="1"/>
</dbReference>
<feature type="region of interest" description="Disordered" evidence="15">
    <location>
        <begin position="95"/>
        <end position="135"/>
    </location>
</feature>
<evidence type="ECO:0000256" key="14">
    <source>
        <dbReference type="RuleBase" id="RU361155"/>
    </source>
</evidence>
<dbReference type="PANTHER" id="PTHR10605:SF64">
    <property type="entry name" value="HEPARAN SULFATE GLUCOSAMINE 3-O-SULFOTRANSFERASE 3A1"/>
    <property type="match status" value="1"/>
</dbReference>
<keyword evidence="5" id="KW-0735">Signal-anchor</keyword>
<comment type="subcellular location">
    <subcellularLocation>
        <location evidence="1">Golgi apparatus membrane</location>
        <topology evidence="1">Single-pass type II membrane protein</topology>
    </subcellularLocation>
</comment>
<gene>
    <name evidence="17" type="primary">HS3ST3A1</name>
</gene>
<protein>
    <recommendedName>
        <fullName evidence="14">Sulfotransferase</fullName>
        <ecNumber evidence="14">2.8.2.-</ecNumber>
    </recommendedName>
</protein>
<keyword evidence="8" id="KW-0472">Membrane</keyword>
<evidence type="ECO:0000256" key="7">
    <source>
        <dbReference type="ARBA" id="ARBA00023034"/>
    </source>
</evidence>
<evidence type="ECO:0000256" key="8">
    <source>
        <dbReference type="ARBA" id="ARBA00023136"/>
    </source>
</evidence>
<dbReference type="PANTHER" id="PTHR10605">
    <property type="entry name" value="HEPARAN SULFATE SULFOTRANSFERASE"/>
    <property type="match status" value="1"/>
</dbReference>
<evidence type="ECO:0000256" key="10">
    <source>
        <dbReference type="ARBA" id="ARBA00023180"/>
    </source>
</evidence>
<feature type="compositionally biased region" description="Gly residues" evidence="15">
    <location>
        <begin position="62"/>
        <end position="76"/>
    </location>
</feature>
<dbReference type="GO" id="GO:0000139">
    <property type="term" value="C:Golgi membrane"/>
    <property type="evidence" value="ECO:0007669"/>
    <property type="project" value="UniProtKB-SubCell"/>
</dbReference>
<sequence length="405" mass="44622">MAPPAPAGAHPTSAEPLSRSIFRKFLLMLCSLLTSLYVFYCLAERCQTLSGPVVGRLGGGKEAGASGRGVPAGGPGEPAAWPAAARGKRLLQVQPWPRRRPLAPREDGEVAAWEEEPPGLAGSPGGSGAGSSVAETPPGTLALLLDEGSKQLPQAIIIGVKKGGRRALLEFLRVHPDVRAVGAEPHFFDRSYDKGLAWRDLMPRTLEGQITMEKTPSYFVTREAPARISAMSKDTKLLVVVRDPVTRAVSDYTQTLSKRPDIPSFESLAFRNRTAGLVDRAWSAIQIGLYAEHLERWLRHFPARQLLFVSGERLVRDPAGELGRVQDFLGLKRIISDKHFYFNQTKGFPCLKKAEGSGRPHCLGKTKGRPHPEIDGQVLRRLRDFYRPFNRKFYQMTGHDFGWDG</sequence>
<dbReference type="GO" id="GO:0015012">
    <property type="term" value="P:heparan sulfate proteoglycan biosynthetic process"/>
    <property type="evidence" value="ECO:0007669"/>
    <property type="project" value="Ensembl"/>
</dbReference>
<evidence type="ECO:0000256" key="13">
    <source>
        <dbReference type="PIRSR" id="PIRSR637359-3"/>
    </source>
</evidence>
<keyword evidence="4" id="KW-0812">Transmembrane</keyword>
<feature type="binding site" evidence="12">
    <location>
        <begin position="367"/>
        <end position="371"/>
    </location>
    <ligand>
        <name>3'-phosphoadenylyl sulfate</name>
        <dbReference type="ChEBI" id="CHEBI:58339"/>
    </ligand>
</feature>
<comment type="similarity">
    <text evidence="2 14">Belongs to the sulfotransferase 1 family.</text>
</comment>
<evidence type="ECO:0000256" key="3">
    <source>
        <dbReference type="ARBA" id="ARBA00022679"/>
    </source>
</evidence>
<feature type="binding site" evidence="12">
    <location>
        <begin position="162"/>
        <end position="166"/>
    </location>
    <ligand>
        <name>3'-phosphoadenylyl sulfate</name>
        <dbReference type="ChEBI" id="CHEBI:58339"/>
    </ligand>
</feature>
<evidence type="ECO:0000256" key="6">
    <source>
        <dbReference type="ARBA" id="ARBA00022989"/>
    </source>
</evidence>
<keyword evidence="3 14" id="KW-0808">Transferase</keyword>
<dbReference type="AlphaFoldDB" id="A0A8C0I6U1"/>
<dbReference type="GO" id="GO:0008467">
    <property type="term" value="F:[heparan sulfate]-glucosamine 3-sulfotransferase activity"/>
    <property type="evidence" value="ECO:0007669"/>
    <property type="project" value="Ensembl"/>
</dbReference>
<evidence type="ECO:0000256" key="5">
    <source>
        <dbReference type="ARBA" id="ARBA00022968"/>
    </source>
</evidence>
<organism evidence="17">
    <name type="scientific">Balaenoptera musculus</name>
    <name type="common">Blue whale</name>
    <dbReference type="NCBI Taxonomy" id="9771"/>
    <lineage>
        <taxon>Eukaryota</taxon>
        <taxon>Metazoa</taxon>
        <taxon>Chordata</taxon>
        <taxon>Craniata</taxon>
        <taxon>Vertebrata</taxon>
        <taxon>Euteleostomi</taxon>
        <taxon>Mammalia</taxon>
        <taxon>Eutheria</taxon>
        <taxon>Laurasiatheria</taxon>
        <taxon>Artiodactyla</taxon>
        <taxon>Whippomorpha</taxon>
        <taxon>Cetacea</taxon>
        <taxon>Mysticeti</taxon>
        <taxon>Balaenopteridae</taxon>
        <taxon>Balaenoptera</taxon>
    </lineage>
</organism>
<evidence type="ECO:0000313" key="17">
    <source>
        <dbReference type="Ensembl" id="ENSBMSP00010029286.1"/>
    </source>
</evidence>
<dbReference type="GO" id="GO:0006024">
    <property type="term" value="P:glycosaminoglycan biosynthetic process"/>
    <property type="evidence" value="ECO:0007669"/>
    <property type="project" value="Ensembl"/>
</dbReference>
<evidence type="ECO:0000259" key="16">
    <source>
        <dbReference type="Pfam" id="PF00685"/>
    </source>
</evidence>
<keyword evidence="9 13" id="KW-1015">Disulfide bond</keyword>